<accession>A0A0E0DR36</accession>
<evidence type="ECO:0000256" key="2">
    <source>
        <dbReference type="ARBA" id="ARBA00006285"/>
    </source>
</evidence>
<dbReference type="GO" id="GO:0004563">
    <property type="term" value="F:beta-N-acetylhexosaminidase activity"/>
    <property type="evidence" value="ECO:0007669"/>
    <property type="project" value="UniProtKB-EC"/>
</dbReference>
<dbReference type="EnsemblPlants" id="OMERI05G13480.1">
    <property type="protein sequence ID" value="OMERI05G13480.1"/>
    <property type="gene ID" value="OMERI05G13480"/>
</dbReference>
<reference evidence="6" key="2">
    <citation type="submission" date="2018-05" db="EMBL/GenBank/DDBJ databases">
        <title>OmerRS3 (Oryza meridionalis Reference Sequence Version 3).</title>
        <authorList>
            <person name="Zhang J."/>
            <person name="Kudrna D."/>
            <person name="Lee S."/>
            <person name="Talag J."/>
            <person name="Welchert J."/>
            <person name="Wing R.A."/>
        </authorList>
    </citation>
    <scope>NUCLEOTIDE SEQUENCE [LARGE SCALE GENOMIC DNA]</scope>
    <source>
        <strain evidence="6">cv. OR44</strain>
    </source>
</reference>
<evidence type="ECO:0000256" key="3">
    <source>
        <dbReference type="ARBA" id="ARBA00012663"/>
    </source>
</evidence>
<protein>
    <recommendedName>
        <fullName evidence="3">beta-N-acetylhexosaminidase</fullName>
        <ecNumber evidence="3">3.2.1.52</ecNumber>
    </recommendedName>
</protein>
<evidence type="ECO:0000256" key="1">
    <source>
        <dbReference type="ARBA" id="ARBA00001231"/>
    </source>
</evidence>
<dbReference type="Proteomes" id="UP000008021">
    <property type="component" value="Chromosome 5"/>
</dbReference>
<proteinExistence type="inferred from homology"/>
<dbReference type="Pfam" id="PF00728">
    <property type="entry name" value="Glyco_hydro_20"/>
    <property type="match status" value="1"/>
</dbReference>
<organism evidence="6">
    <name type="scientific">Oryza meridionalis</name>
    <dbReference type="NCBI Taxonomy" id="40149"/>
    <lineage>
        <taxon>Eukaryota</taxon>
        <taxon>Viridiplantae</taxon>
        <taxon>Streptophyta</taxon>
        <taxon>Embryophyta</taxon>
        <taxon>Tracheophyta</taxon>
        <taxon>Spermatophyta</taxon>
        <taxon>Magnoliopsida</taxon>
        <taxon>Liliopsida</taxon>
        <taxon>Poales</taxon>
        <taxon>Poaceae</taxon>
        <taxon>BOP clade</taxon>
        <taxon>Oryzoideae</taxon>
        <taxon>Oryzeae</taxon>
        <taxon>Oryzinae</taxon>
        <taxon>Oryza</taxon>
    </lineage>
</organism>
<evidence type="ECO:0000313" key="6">
    <source>
        <dbReference type="EnsemblPlants" id="OMERI05G13480.1"/>
    </source>
</evidence>
<dbReference type="Gene3D" id="3.20.20.80">
    <property type="entry name" value="Glycosidases"/>
    <property type="match status" value="1"/>
</dbReference>
<feature type="domain" description="Glycoside hydrolase family 20 catalytic" evidence="5">
    <location>
        <begin position="2"/>
        <end position="63"/>
    </location>
</feature>
<dbReference type="SUPFAM" id="SSF51445">
    <property type="entry name" value="(Trans)glycosidases"/>
    <property type="match status" value="1"/>
</dbReference>
<evidence type="ECO:0000259" key="5">
    <source>
        <dbReference type="Pfam" id="PF00728"/>
    </source>
</evidence>
<sequence length="89" mass="9943">MVALFLDPYLDSGTDEVNMACWEDDPVVRRFLAEGGTHNHLLEVFINATRPLVVQELNRLPWHSVPQPLSQPVCQPPSHRIESVAATVA</sequence>
<dbReference type="STRING" id="40149.A0A0E0DR36"/>
<dbReference type="HOGENOM" id="CLU_2458561_0_0_1"/>
<reference evidence="6" key="1">
    <citation type="submission" date="2015-04" db="UniProtKB">
        <authorList>
            <consortium name="EnsemblPlants"/>
        </authorList>
    </citation>
    <scope>IDENTIFICATION</scope>
</reference>
<keyword evidence="4" id="KW-0378">Hydrolase</keyword>
<dbReference type="EC" id="3.2.1.52" evidence="3"/>
<dbReference type="AlphaFoldDB" id="A0A0E0DR36"/>
<dbReference type="InterPro" id="IPR017853">
    <property type="entry name" value="GH"/>
</dbReference>
<evidence type="ECO:0000313" key="7">
    <source>
        <dbReference type="Proteomes" id="UP000008021"/>
    </source>
</evidence>
<keyword evidence="7" id="KW-1185">Reference proteome</keyword>
<dbReference type="Gramene" id="OMERI05G13480.1">
    <property type="protein sequence ID" value="OMERI05G13480.1"/>
    <property type="gene ID" value="OMERI05G13480"/>
</dbReference>
<dbReference type="InterPro" id="IPR015883">
    <property type="entry name" value="Glyco_hydro_20_cat"/>
</dbReference>
<comment type="similarity">
    <text evidence="2">Belongs to the glycosyl hydrolase 20 family.</text>
</comment>
<comment type="catalytic activity">
    <reaction evidence="1">
        <text>Hydrolysis of terminal non-reducing N-acetyl-D-hexosamine residues in N-acetyl-beta-D-hexosaminides.</text>
        <dbReference type="EC" id="3.2.1.52"/>
    </reaction>
</comment>
<name>A0A0E0DR36_9ORYZ</name>
<dbReference type="GO" id="GO:0005975">
    <property type="term" value="P:carbohydrate metabolic process"/>
    <property type="evidence" value="ECO:0007669"/>
    <property type="project" value="InterPro"/>
</dbReference>
<evidence type="ECO:0000256" key="4">
    <source>
        <dbReference type="ARBA" id="ARBA00022801"/>
    </source>
</evidence>